<accession>A0A139R545</accession>
<dbReference type="Proteomes" id="UP000070198">
    <property type="component" value="Unassembled WGS sequence"/>
</dbReference>
<gene>
    <name evidence="2" type="ORF">SGADD02_00494</name>
    <name evidence="3" type="ORF">SGADD03_00414</name>
</gene>
<feature type="chain" id="PRO_5007489308" description="Lipoprotein" evidence="1">
    <location>
        <begin position="22"/>
        <end position="427"/>
    </location>
</feature>
<dbReference type="RefSeq" id="WP_061458299.1">
    <property type="nucleotide sequence ID" value="NZ_KQ968745.1"/>
</dbReference>
<dbReference type="PATRIC" id="fig|315405.11.peg.554"/>
<sequence>MKKMKLVVFLGVMLVSIFALAACSTNSSSSKSKTTTINGTKYTLLKTLVANRDKGLTDSDYNDYFSGDDSSAAIMAIVSAGNVYVNGYQIPYLTDDGTASTEELVVDGQKMMRLDGGAGYETWYWDAQKMWQGSGRDLTTTAYDFTINLGYREGEAIKLYAKEGESTASLIEFTVINTALVTGLDTDSSSDTVTITTTSETDDGDVTATVDVASDRFDSDIAIGDIVILTDDADKGLSAKKATAVTGKLVETDDIKNPQWLATDSDKAVDFSDGLIDRSHVPEYARNTQFIRGQRRLNLYDYDADVTMWQTSTGYSIGFTRGDAAKGALEYGINYAESQTSEIVVSTDGSDVSSDTYWVTQDIWDTYQTELTRAKALLEDSSATNLDYDAEILNLANALGGTEDVGQDFVQNPLGVIGSMQKGTKSS</sequence>
<evidence type="ECO:0000313" key="2">
    <source>
        <dbReference type="EMBL" id="KXT72467.1"/>
    </source>
</evidence>
<comment type="caution">
    <text evidence="3">The sequence shown here is derived from an EMBL/GenBank/DDBJ whole genome shotgun (WGS) entry which is preliminary data.</text>
</comment>
<dbReference type="Gene3D" id="1.20.1270.90">
    <property type="entry name" value="AF1782-like"/>
    <property type="match status" value="1"/>
</dbReference>
<proteinExistence type="predicted"/>
<evidence type="ECO:0000313" key="3">
    <source>
        <dbReference type="EMBL" id="KXU09888.1"/>
    </source>
</evidence>
<evidence type="ECO:0000256" key="1">
    <source>
        <dbReference type="SAM" id="SignalP"/>
    </source>
</evidence>
<evidence type="ECO:0008006" key="6">
    <source>
        <dbReference type="Google" id="ProtNLM"/>
    </source>
</evidence>
<organism evidence="3 5">
    <name type="scientific">Streptococcus gallolyticus</name>
    <dbReference type="NCBI Taxonomy" id="315405"/>
    <lineage>
        <taxon>Bacteria</taxon>
        <taxon>Bacillati</taxon>
        <taxon>Bacillota</taxon>
        <taxon>Bacilli</taxon>
        <taxon>Lactobacillales</taxon>
        <taxon>Streptococcaceae</taxon>
        <taxon>Streptococcus</taxon>
    </lineage>
</organism>
<name>A0A139R545_9STRE</name>
<evidence type="ECO:0000313" key="4">
    <source>
        <dbReference type="Proteomes" id="UP000070198"/>
    </source>
</evidence>
<dbReference type="EMBL" id="LQXV01000126">
    <property type="protein sequence ID" value="KXU09888.1"/>
    <property type="molecule type" value="Genomic_DNA"/>
</dbReference>
<reference evidence="4 5" key="1">
    <citation type="submission" date="2016-01" db="EMBL/GenBank/DDBJ databases">
        <title>Highly variable Streptococcus oralis are common among viridans streptococci isolated from primates.</title>
        <authorList>
            <person name="Denapaite D."/>
            <person name="Rieger M."/>
            <person name="Koendgen S."/>
            <person name="Brueckner R."/>
            <person name="Ochigava I."/>
            <person name="Kappeler P."/>
            <person name="Maetz-Rensing K."/>
            <person name="Leendertz F."/>
            <person name="Hakenbeck R."/>
        </authorList>
    </citation>
    <scope>NUCLEOTIDE SEQUENCE [LARGE SCALE GENOMIC DNA]</scope>
    <source>
        <strain evidence="2 4">DD02</strain>
        <strain evidence="3 5">DD03</strain>
    </source>
</reference>
<dbReference type="EMBL" id="LQOF01000056">
    <property type="protein sequence ID" value="KXT72467.1"/>
    <property type="molecule type" value="Genomic_DNA"/>
</dbReference>
<keyword evidence="1" id="KW-0732">Signal</keyword>
<evidence type="ECO:0000313" key="5">
    <source>
        <dbReference type="Proteomes" id="UP000071927"/>
    </source>
</evidence>
<dbReference type="Proteomes" id="UP000071927">
    <property type="component" value="Unassembled WGS sequence"/>
</dbReference>
<protein>
    <recommendedName>
        <fullName evidence="6">Lipoprotein</fullName>
    </recommendedName>
</protein>
<dbReference type="PROSITE" id="PS51257">
    <property type="entry name" value="PROKAR_LIPOPROTEIN"/>
    <property type="match status" value="1"/>
</dbReference>
<feature type="signal peptide" evidence="1">
    <location>
        <begin position="1"/>
        <end position="21"/>
    </location>
</feature>
<dbReference type="AlphaFoldDB" id="A0A139R545"/>